<dbReference type="GO" id="GO:0032755">
    <property type="term" value="P:positive regulation of interleukin-6 production"/>
    <property type="evidence" value="ECO:0007669"/>
    <property type="project" value="TreeGrafter"/>
</dbReference>
<name>A0AAD3N6J5_LATJO</name>
<keyword evidence="5" id="KW-0472">Membrane</keyword>
<evidence type="ECO:0000256" key="7">
    <source>
        <dbReference type="ARBA" id="ARBA00023180"/>
    </source>
</evidence>
<sequence length="128" mass="14328">MLYRLMCVALLVLWCCRSISTASVSYPKTLPCDVSEENNGSVVKVDCTERSLKEIPYGIPRDTTNLTLTINHIPELNSSSFHGLENLTEIDMRCNCVPIKIGPKDRMCTQSVTIEENTFTSLKSLRAL</sequence>
<dbReference type="AlphaFoldDB" id="A0AAD3N6J5"/>
<proteinExistence type="predicted"/>
<dbReference type="InterPro" id="IPR032675">
    <property type="entry name" value="LRR_dom_sf"/>
</dbReference>
<evidence type="ECO:0000313" key="9">
    <source>
        <dbReference type="EMBL" id="GLD66217.1"/>
    </source>
</evidence>
<feature type="non-terminal residue" evidence="9">
    <location>
        <position position="1"/>
    </location>
</feature>
<feature type="chain" id="PRO_5042038705" evidence="8">
    <location>
        <begin position="22"/>
        <end position="128"/>
    </location>
</feature>
<gene>
    <name evidence="9" type="ORF">AKAME5_001762700</name>
</gene>
<keyword evidence="2" id="KW-0812">Transmembrane</keyword>
<dbReference type="SUPFAM" id="SSF52058">
    <property type="entry name" value="L domain-like"/>
    <property type="match status" value="1"/>
</dbReference>
<dbReference type="GO" id="GO:0007249">
    <property type="term" value="P:canonical NF-kappaB signal transduction"/>
    <property type="evidence" value="ECO:0007669"/>
    <property type="project" value="TreeGrafter"/>
</dbReference>
<accession>A0AAD3N6J5</accession>
<dbReference type="GO" id="GO:0002224">
    <property type="term" value="P:toll-like receptor signaling pathway"/>
    <property type="evidence" value="ECO:0007669"/>
    <property type="project" value="TreeGrafter"/>
</dbReference>
<dbReference type="PANTHER" id="PTHR47410:SF2">
    <property type="entry name" value="TOLL-LIKE RECEPTOR 7"/>
    <property type="match status" value="1"/>
</dbReference>
<evidence type="ECO:0000256" key="3">
    <source>
        <dbReference type="ARBA" id="ARBA00022729"/>
    </source>
</evidence>
<comment type="caution">
    <text evidence="9">The sequence shown here is derived from an EMBL/GenBank/DDBJ whole genome shotgun (WGS) entry which is preliminary data.</text>
</comment>
<dbReference type="Gene3D" id="3.80.10.10">
    <property type="entry name" value="Ribonuclease Inhibitor"/>
    <property type="match status" value="1"/>
</dbReference>
<evidence type="ECO:0000256" key="4">
    <source>
        <dbReference type="ARBA" id="ARBA00022989"/>
    </source>
</evidence>
<protein>
    <submittedName>
        <fullName evidence="9">Toll-like receptor 7 isoform X2</fullName>
    </submittedName>
</protein>
<keyword evidence="4" id="KW-1133">Transmembrane helix</keyword>
<keyword evidence="3 8" id="KW-0732">Signal</keyword>
<dbReference type="GO" id="GO:0005886">
    <property type="term" value="C:plasma membrane"/>
    <property type="evidence" value="ECO:0007669"/>
    <property type="project" value="TreeGrafter"/>
</dbReference>
<keyword evidence="7" id="KW-0325">Glycoprotein</keyword>
<reference evidence="9" key="1">
    <citation type="submission" date="2022-08" db="EMBL/GenBank/DDBJ databases">
        <title>Genome sequencing of akame (Lates japonicus).</title>
        <authorList>
            <person name="Hashiguchi Y."/>
            <person name="Takahashi H."/>
        </authorList>
    </citation>
    <scope>NUCLEOTIDE SEQUENCE</scope>
    <source>
        <strain evidence="9">Kochi</strain>
    </source>
</reference>
<dbReference type="GO" id="GO:0038187">
    <property type="term" value="F:pattern recognition receptor activity"/>
    <property type="evidence" value="ECO:0007669"/>
    <property type="project" value="TreeGrafter"/>
</dbReference>
<dbReference type="GO" id="GO:0051607">
    <property type="term" value="P:defense response to virus"/>
    <property type="evidence" value="ECO:0007669"/>
    <property type="project" value="TreeGrafter"/>
</dbReference>
<dbReference type="EMBL" id="BRZM01000089">
    <property type="protein sequence ID" value="GLD66217.1"/>
    <property type="molecule type" value="Genomic_DNA"/>
</dbReference>
<dbReference type="PANTHER" id="PTHR47410">
    <property type="entry name" value="TOLL-LIKE RECEPTOR 7-RELATED"/>
    <property type="match status" value="1"/>
</dbReference>
<keyword evidence="6 9" id="KW-0675">Receptor</keyword>
<comment type="subcellular location">
    <subcellularLocation>
        <location evidence="1">Membrane</location>
    </subcellularLocation>
</comment>
<feature type="signal peptide" evidence="8">
    <location>
        <begin position="1"/>
        <end position="21"/>
    </location>
</feature>
<evidence type="ECO:0000313" key="10">
    <source>
        <dbReference type="Proteomes" id="UP001279410"/>
    </source>
</evidence>
<evidence type="ECO:0000256" key="5">
    <source>
        <dbReference type="ARBA" id="ARBA00023136"/>
    </source>
</evidence>
<dbReference type="Proteomes" id="UP001279410">
    <property type="component" value="Unassembled WGS sequence"/>
</dbReference>
<evidence type="ECO:0000256" key="2">
    <source>
        <dbReference type="ARBA" id="ARBA00022692"/>
    </source>
</evidence>
<evidence type="ECO:0000256" key="1">
    <source>
        <dbReference type="ARBA" id="ARBA00004370"/>
    </source>
</evidence>
<organism evidence="9 10">
    <name type="scientific">Lates japonicus</name>
    <name type="common">Japanese lates</name>
    <dbReference type="NCBI Taxonomy" id="270547"/>
    <lineage>
        <taxon>Eukaryota</taxon>
        <taxon>Metazoa</taxon>
        <taxon>Chordata</taxon>
        <taxon>Craniata</taxon>
        <taxon>Vertebrata</taxon>
        <taxon>Euteleostomi</taxon>
        <taxon>Actinopterygii</taxon>
        <taxon>Neopterygii</taxon>
        <taxon>Teleostei</taxon>
        <taxon>Neoteleostei</taxon>
        <taxon>Acanthomorphata</taxon>
        <taxon>Carangaria</taxon>
        <taxon>Carangaria incertae sedis</taxon>
        <taxon>Centropomidae</taxon>
        <taxon>Lates</taxon>
    </lineage>
</organism>
<evidence type="ECO:0000256" key="8">
    <source>
        <dbReference type="SAM" id="SignalP"/>
    </source>
</evidence>
<keyword evidence="10" id="KW-1185">Reference proteome</keyword>
<evidence type="ECO:0000256" key="6">
    <source>
        <dbReference type="ARBA" id="ARBA00023170"/>
    </source>
</evidence>